<feature type="region of interest" description="Disordered" evidence="1">
    <location>
        <begin position="60"/>
        <end position="116"/>
    </location>
</feature>
<keyword evidence="3" id="KW-1185">Reference proteome</keyword>
<feature type="compositionally biased region" description="Basic and acidic residues" evidence="1">
    <location>
        <begin position="60"/>
        <end position="75"/>
    </location>
</feature>
<dbReference type="Proteomes" id="UP001066276">
    <property type="component" value="Chromosome 10"/>
</dbReference>
<protein>
    <submittedName>
        <fullName evidence="2">Uncharacterized protein</fullName>
    </submittedName>
</protein>
<evidence type="ECO:0000256" key="1">
    <source>
        <dbReference type="SAM" id="MobiDB-lite"/>
    </source>
</evidence>
<organism evidence="2 3">
    <name type="scientific">Pleurodeles waltl</name>
    <name type="common">Iberian ribbed newt</name>
    <dbReference type="NCBI Taxonomy" id="8319"/>
    <lineage>
        <taxon>Eukaryota</taxon>
        <taxon>Metazoa</taxon>
        <taxon>Chordata</taxon>
        <taxon>Craniata</taxon>
        <taxon>Vertebrata</taxon>
        <taxon>Euteleostomi</taxon>
        <taxon>Amphibia</taxon>
        <taxon>Batrachia</taxon>
        <taxon>Caudata</taxon>
        <taxon>Salamandroidea</taxon>
        <taxon>Salamandridae</taxon>
        <taxon>Pleurodelinae</taxon>
        <taxon>Pleurodeles</taxon>
    </lineage>
</organism>
<sequence>MISQTTCDGSTPSRSIPPYLWGTSAVVVPDPDADRSGTYPHPLPGDVGPHKTLLAVARERRREREAADETRDTAVPKRTAAVSGEVAAAPGPAAAAKEAETAPDAGPMATPGGAAE</sequence>
<evidence type="ECO:0000313" key="3">
    <source>
        <dbReference type="Proteomes" id="UP001066276"/>
    </source>
</evidence>
<dbReference type="AlphaFoldDB" id="A0AAV7MGW5"/>
<gene>
    <name evidence="2" type="ORF">NDU88_007376</name>
</gene>
<reference evidence="2" key="1">
    <citation type="journal article" date="2022" name="bioRxiv">
        <title>Sequencing and chromosome-scale assembly of the giantPleurodeles waltlgenome.</title>
        <authorList>
            <person name="Brown T."/>
            <person name="Elewa A."/>
            <person name="Iarovenko S."/>
            <person name="Subramanian E."/>
            <person name="Araus A.J."/>
            <person name="Petzold A."/>
            <person name="Susuki M."/>
            <person name="Suzuki K.-i.T."/>
            <person name="Hayashi T."/>
            <person name="Toyoda A."/>
            <person name="Oliveira C."/>
            <person name="Osipova E."/>
            <person name="Leigh N.D."/>
            <person name="Simon A."/>
            <person name="Yun M.H."/>
        </authorList>
    </citation>
    <scope>NUCLEOTIDE SEQUENCE</scope>
    <source>
        <strain evidence="2">20211129_DDA</strain>
        <tissue evidence="2">Liver</tissue>
    </source>
</reference>
<dbReference type="EMBL" id="JANPWB010000014">
    <property type="protein sequence ID" value="KAJ1102324.1"/>
    <property type="molecule type" value="Genomic_DNA"/>
</dbReference>
<proteinExistence type="predicted"/>
<accession>A0AAV7MGW5</accession>
<name>A0AAV7MGW5_PLEWA</name>
<feature type="compositionally biased region" description="Low complexity" evidence="1">
    <location>
        <begin position="80"/>
        <end position="106"/>
    </location>
</feature>
<evidence type="ECO:0000313" key="2">
    <source>
        <dbReference type="EMBL" id="KAJ1102324.1"/>
    </source>
</evidence>
<comment type="caution">
    <text evidence="2">The sequence shown here is derived from an EMBL/GenBank/DDBJ whole genome shotgun (WGS) entry which is preliminary data.</text>
</comment>